<dbReference type="GO" id="GO:0006412">
    <property type="term" value="P:translation"/>
    <property type="evidence" value="ECO:0007669"/>
    <property type="project" value="UniProtKB-UniRule"/>
</dbReference>
<dbReference type="PANTHER" id="PTHR42888:SF1">
    <property type="entry name" value="LARGE RIBOSOMAL SUBUNIT PROTEIN BL36C"/>
    <property type="match status" value="1"/>
</dbReference>
<dbReference type="GO" id="GO:0003735">
    <property type="term" value="F:structural constituent of ribosome"/>
    <property type="evidence" value="ECO:0007669"/>
    <property type="project" value="InterPro"/>
</dbReference>
<proteinExistence type="inferred from homology"/>
<evidence type="ECO:0000256" key="5">
    <source>
        <dbReference type="HAMAP-Rule" id="MF_00251"/>
    </source>
</evidence>
<protein>
    <recommendedName>
        <fullName evidence="4 5">Large ribosomal subunit protein bL36</fullName>
    </recommendedName>
</protein>
<dbReference type="SUPFAM" id="SSF57840">
    <property type="entry name" value="Ribosomal protein L36"/>
    <property type="match status" value="1"/>
</dbReference>
<dbReference type="NCBIfam" id="TIGR01022">
    <property type="entry name" value="rpmJ_bact"/>
    <property type="match status" value="1"/>
</dbReference>
<evidence type="ECO:0000256" key="1">
    <source>
        <dbReference type="ARBA" id="ARBA00007645"/>
    </source>
</evidence>
<dbReference type="InterPro" id="IPR035977">
    <property type="entry name" value="Ribosomal_bL36_sp"/>
</dbReference>
<dbReference type="Pfam" id="PF00444">
    <property type="entry name" value="Ribosomal_L36"/>
    <property type="match status" value="1"/>
</dbReference>
<organism evidence="7 8">
    <name type="scientific">Limosilactobacillus fermentum</name>
    <name type="common">Lactobacillus fermentum</name>
    <dbReference type="NCBI Taxonomy" id="1613"/>
    <lineage>
        <taxon>Bacteria</taxon>
        <taxon>Bacillati</taxon>
        <taxon>Bacillota</taxon>
        <taxon>Bacilli</taxon>
        <taxon>Lactobacillales</taxon>
        <taxon>Lactobacillaceae</taxon>
        <taxon>Limosilactobacillus</taxon>
    </lineage>
</organism>
<comment type="similarity">
    <text evidence="1 5 6">Belongs to the bacterial ribosomal protein bL36 family.</text>
</comment>
<evidence type="ECO:0000256" key="4">
    <source>
        <dbReference type="ARBA" id="ARBA00035186"/>
    </source>
</evidence>
<dbReference type="InterPro" id="IPR000473">
    <property type="entry name" value="Ribosomal_bL36"/>
</dbReference>
<reference evidence="7" key="1">
    <citation type="submission" date="2023-04" db="EMBL/GenBank/DDBJ databases">
        <title>Genomic of Limosilactobacillus fermentum MSJK0025.</title>
        <authorList>
            <person name="Yang S."/>
        </authorList>
    </citation>
    <scope>NUCLEOTIDE SEQUENCE</scope>
    <source>
        <strain evidence="7">MSJK0025</strain>
    </source>
</reference>
<dbReference type="AlphaFoldDB" id="A0AAJ6A0Q3"/>
<dbReference type="Proteomes" id="UP001218104">
    <property type="component" value="Chromosome"/>
</dbReference>
<evidence type="ECO:0000313" key="7">
    <source>
        <dbReference type="EMBL" id="WFR88863.1"/>
    </source>
</evidence>
<keyword evidence="3 5" id="KW-0687">Ribonucleoprotein</keyword>
<dbReference type="HAMAP" id="MF_00251">
    <property type="entry name" value="Ribosomal_bL36"/>
    <property type="match status" value="1"/>
</dbReference>
<gene>
    <name evidence="5 7" type="primary">rpmJ</name>
    <name evidence="7" type="ORF">P8634_08835</name>
</gene>
<sequence length="38" mass="4468">MKVRPSVKRMCDSCKIVKRRGQVMVICINPKHKQRQGK</sequence>
<dbReference type="PANTHER" id="PTHR42888">
    <property type="entry name" value="50S RIBOSOMAL PROTEIN L36, CHLOROPLASTIC"/>
    <property type="match status" value="1"/>
</dbReference>
<dbReference type="PROSITE" id="PS00828">
    <property type="entry name" value="RIBOSOMAL_L36"/>
    <property type="match status" value="1"/>
</dbReference>
<name>A0AAJ6A0Q3_LIMFE</name>
<evidence type="ECO:0000256" key="3">
    <source>
        <dbReference type="ARBA" id="ARBA00023274"/>
    </source>
</evidence>
<evidence type="ECO:0000256" key="2">
    <source>
        <dbReference type="ARBA" id="ARBA00022980"/>
    </source>
</evidence>
<dbReference type="GO" id="GO:1990904">
    <property type="term" value="C:ribonucleoprotein complex"/>
    <property type="evidence" value="ECO:0007669"/>
    <property type="project" value="UniProtKB-KW"/>
</dbReference>
<evidence type="ECO:0000313" key="8">
    <source>
        <dbReference type="Proteomes" id="UP001218104"/>
    </source>
</evidence>
<keyword evidence="2 5" id="KW-0689">Ribosomal protein</keyword>
<dbReference type="EMBL" id="CP121468">
    <property type="protein sequence ID" value="WFR88863.1"/>
    <property type="molecule type" value="Genomic_DNA"/>
</dbReference>
<evidence type="ECO:0000256" key="6">
    <source>
        <dbReference type="RuleBase" id="RU000571"/>
    </source>
</evidence>
<dbReference type="GO" id="GO:0005737">
    <property type="term" value="C:cytoplasm"/>
    <property type="evidence" value="ECO:0007669"/>
    <property type="project" value="UniProtKB-ARBA"/>
</dbReference>
<accession>A0AAJ6A0Q3</accession>
<dbReference type="GO" id="GO:0005840">
    <property type="term" value="C:ribosome"/>
    <property type="evidence" value="ECO:0007669"/>
    <property type="project" value="UniProtKB-KW"/>
</dbReference>
<dbReference type="RefSeq" id="WP_081011397.1">
    <property type="nucleotide sequence ID" value="NZ_BOLH01000003.1"/>
</dbReference>